<evidence type="ECO:0000256" key="3">
    <source>
        <dbReference type="ARBA" id="ARBA00023054"/>
    </source>
</evidence>
<evidence type="ECO:0000256" key="2">
    <source>
        <dbReference type="ARBA" id="ARBA00023043"/>
    </source>
</evidence>
<feature type="compositionally biased region" description="Basic and acidic residues" evidence="6">
    <location>
        <begin position="711"/>
        <end position="736"/>
    </location>
</feature>
<feature type="region of interest" description="Disordered" evidence="6">
    <location>
        <begin position="1015"/>
        <end position="1057"/>
    </location>
</feature>
<dbReference type="SUPFAM" id="SSF48403">
    <property type="entry name" value="Ankyrin repeat"/>
    <property type="match status" value="1"/>
</dbReference>
<dbReference type="SMART" id="SM00248">
    <property type="entry name" value="ANK"/>
    <property type="match status" value="10"/>
</dbReference>
<name>A0A7J7K3W7_BUGNE</name>
<dbReference type="EMBL" id="VXIV02001470">
    <property type="protein sequence ID" value="KAF6032875.1"/>
    <property type="molecule type" value="Genomic_DNA"/>
</dbReference>
<feature type="domain" description="K Homology" evidence="7">
    <location>
        <begin position="851"/>
        <end position="893"/>
    </location>
</feature>
<dbReference type="InterPro" id="IPR004088">
    <property type="entry name" value="KH_dom_type_1"/>
</dbReference>
<comment type="caution">
    <text evidence="8">The sequence shown here is derived from an EMBL/GenBank/DDBJ whole genome shotgun (WGS) entry which is preliminary data.</text>
</comment>
<feature type="repeat" description="ANK" evidence="4">
    <location>
        <begin position="319"/>
        <end position="351"/>
    </location>
</feature>
<feature type="repeat" description="ANK" evidence="4">
    <location>
        <begin position="388"/>
        <end position="420"/>
    </location>
</feature>
<feature type="compositionally biased region" description="Low complexity" evidence="6">
    <location>
        <begin position="921"/>
        <end position="945"/>
    </location>
</feature>
<feature type="repeat" description="ANK" evidence="4">
    <location>
        <begin position="219"/>
        <end position="251"/>
    </location>
</feature>
<dbReference type="Pfam" id="PF00023">
    <property type="entry name" value="Ank"/>
    <property type="match status" value="1"/>
</dbReference>
<sequence length="1516" mass="165830">MRSSGDGENRQPIPLHIALQNHLHAHHVTEGNVDDLAQALQQWENRDRTNVNITASPVKPMPSFNLNSKYEEIADESLENCVGDLPLRLEDLTFNETPPSRSLADSLSALIQEKVLDDAKIQRDSDECDVLTMKTLQWLQTVDAQFADKAAKLHDNEGMSPPVDAFPIDIPDQQLNTINITKVLNGYSPQSTPASSIAPVSLVDSQYTIVDPNAVTDTNHDTALTLACAGGHGELVRILLAHQAHIEHRDKKGFTPLILAATAGHAEVVEILLDNNAEIEAQSERTKDTPLSLACSGGRYEVVEILLRRMANKEHRNVSDYTPLSLAASGGYVPIIKLLLDYHAEINSRTGSKLGISPLMLAAMNGHTSAVRVLLDHGSDINAQIETNRNTALTLACFQGRHDVVNLLVDRKANIEHRAKTGLTPLMEAASGGYVEVGRVLLDKAADVNASPVPSSKDTALTIAADKGHYRFVELLLSRGAFVDVKNKKGNSPLWLACNGGHLDVVQLLVSHKADIDGQDNRRVSSLMAAFRKGHVKVVKWLVQHVTQFPSDQECARYITSVSDKDLLKKCQQCMDVIVQAKEQQGREASKNANILLKQIETEKSREEKRKEAAARKREKKKQKRKERQAEQNLEKNSLELGDGDKASSASPRDTSLSPSEPKTPPCEILSQEHQADDQTEHAVMQSIQKRANMAVNEMKKKSNAKLLRGGGKENVTKRNQRNKETALHKDTKVEQGELEIGTELFKSPTRIAELDDFSDPPPSSNGKQKSARHAAVKREHCSSGIHQLDSFDGNYVKYSPTKSYSNKSAAYPSPGKKKKDETVSDWKQVTNKKSKRVAVPHKVVPQLNKCLNSIREKSGAQIQFEKAEKKSSERTLAIRGSMDSIRTAHNEVCVLIRKEVGSAETDLHVYSSKKGHISDTQASQQPSHSSSSSVSSTTSAASTTNQLNSNRDSMSNMGNFNLADYLPTHQPQAEAKVKYPLSKPGWPVRPSAGQSVWKLQPSPTQQSIVAVTGQRTPVRTPVSRALASPADQMPFSNDASRQLFSEPRKTPGRDSKFSSMTTFADLAPHPLLPEENQPLSTSEMRMSPSIERSQFIHPMEKMSGNQMMARRSVPVMANNVPVPYALQQPVYTTAEPVRPLMSSKTHLQAYSPFEGQGSKVPQTFNRQPPSFVGSADPTKAPGFRPSPVLLSQFSTHPMPVEESFSRAPGSRPVANSDQHISPRSVNSSGLAIFSDHVVGGQHPVSHAPPYGYQTKMMDQRNAMPIAREHYSTTGEPMTLPRISSDLNPHASEFSVPMKYGSEAAPQSPHAATSFQASPQSASIQFSHSMSTGQKPLYTHPSPEQGKLRQLGGILPSSQSSQVSRIQSLGINQGHSASVHGMHSPSSISNPRSVNTPNDASLSSSSSSEIFGQPAIFQPNTNARIWASNEPNKSQEDDWKMRSTTNPSAKSFSEGYTMFFNTDGGSSAEVVTPNQFYMGSMPGAAGDGLQNAWTNTVGKGAPSNLEWSSWKQPKTE</sequence>
<keyword evidence="5" id="KW-0694">RNA-binding</keyword>
<evidence type="ECO:0000256" key="5">
    <source>
        <dbReference type="PROSITE-ProRule" id="PRU00117"/>
    </source>
</evidence>
<feature type="repeat" description="ANK" evidence="4">
    <location>
        <begin position="456"/>
        <end position="488"/>
    </location>
</feature>
<feature type="region of interest" description="Disordered" evidence="6">
    <location>
        <begin position="603"/>
        <end position="668"/>
    </location>
</feature>
<evidence type="ECO:0000313" key="8">
    <source>
        <dbReference type="EMBL" id="KAF6032875.1"/>
    </source>
</evidence>
<evidence type="ECO:0000313" key="9">
    <source>
        <dbReference type="Proteomes" id="UP000593567"/>
    </source>
</evidence>
<keyword evidence="2 4" id="KW-0040">ANK repeat</keyword>
<keyword evidence="9" id="KW-1185">Reference proteome</keyword>
<dbReference type="Proteomes" id="UP000593567">
    <property type="component" value="Unassembled WGS sequence"/>
</dbReference>
<dbReference type="PROSITE" id="PS50088">
    <property type="entry name" value="ANK_REPEAT"/>
    <property type="match status" value="9"/>
</dbReference>
<dbReference type="InterPro" id="IPR036770">
    <property type="entry name" value="Ankyrin_rpt-contain_sf"/>
</dbReference>
<dbReference type="PROSITE" id="PS50297">
    <property type="entry name" value="ANK_REP_REGION"/>
    <property type="match status" value="6"/>
</dbReference>
<feature type="compositionally biased region" description="Basic and acidic residues" evidence="6">
    <location>
        <begin position="1047"/>
        <end position="1057"/>
    </location>
</feature>
<organism evidence="8 9">
    <name type="scientific">Bugula neritina</name>
    <name type="common">Brown bryozoan</name>
    <name type="synonym">Sertularia neritina</name>
    <dbReference type="NCBI Taxonomy" id="10212"/>
    <lineage>
        <taxon>Eukaryota</taxon>
        <taxon>Metazoa</taxon>
        <taxon>Spiralia</taxon>
        <taxon>Lophotrochozoa</taxon>
        <taxon>Bryozoa</taxon>
        <taxon>Gymnolaemata</taxon>
        <taxon>Cheilostomatida</taxon>
        <taxon>Flustrina</taxon>
        <taxon>Buguloidea</taxon>
        <taxon>Bugulidae</taxon>
        <taxon>Bugula</taxon>
    </lineage>
</organism>
<dbReference type="GO" id="GO:0005737">
    <property type="term" value="C:cytoplasm"/>
    <property type="evidence" value="ECO:0007669"/>
    <property type="project" value="TreeGrafter"/>
</dbReference>
<feature type="repeat" description="ANK" evidence="4">
    <location>
        <begin position="489"/>
        <end position="521"/>
    </location>
</feature>
<dbReference type="InterPro" id="IPR036612">
    <property type="entry name" value="KH_dom_type_1_sf"/>
</dbReference>
<dbReference type="InterPro" id="IPR002110">
    <property type="entry name" value="Ankyrin_rpt"/>
</dbReference>
<dbReference type="Gene3D" id="3.30.1370.10">
    <property type="entry name" value="K Homology domain, type 1"/>
    <property type="match status" value="1"/>
</dbReference>
<dbReference type="Gene3D" id="1.25.40.20">
    <property type="entry name" value="Ankyrin repeat-containing domain"/>
    <property type="match status" value="3"/>
</dbReference>
<dbReference type="OrthoDB" id="10071877at2759"/>
<dbReference type="FunFam" id="1.25.40.20:FF:000012">
    <property type="entry name" value="ankyrin repeat domain-containing protein 17 isoform X1"/>
    <property type="match status" value="1"/>
</dbReference>
<dbReference type="SUPFAM" id="SSF54791">
    <property type="entry name" value="Eukaryotic type KH-domain (KH-domain type I)"/>
    <property type="match status" value="1"/>
</dbReference>
<dbReference type="PANTHER" id="PTHR23206:SF8">
    <property type="entry name" value="ANKYRIN REPEAT AND KH DOMAIN-CONTAINING 1"/>
    <property type="match status" value="1"/>
</dbReference>
<dbReference type="InterPro" id="IPR051631">
    <property type="entry name" value="Ankyrin-KH/SAM_domain"/>
</dbReference>
<dbReference type="GO" id="GO:0045087">
    <property type="term" value="P:innate immune response"/>
    <property type="evidence" value="ECO:0007669"/>
    <property type="project" value="TreeGrafter"/>
</dbReference>
<feature type="repeat" description="ANK" evidence="4">
    <location>
        <begin position="421"/>
        <end position="453"/>
    </location>
</feature>
<feature type="compositionally biased region" description="Basic residues" evidence="6">
    <location>
        <begin position="617"/>
        <end position="627"/>
    </location>
</feature>
<feature type="compositionally biased region" description="Polar residues" evidence="6">
    <location>
        <begin position="1310"/>
        <end position="1334"/>
    </location>
</feature>
<evidence type="ECO:0000256" key="6">
    <source>
        <dbReference type="SAM" id="MobiDB-lite"/>
    </source>
</evidence>
<feature type="region of interest" description="Disordered" evidence="6">
    <location>
        <begin position="803"/>
        <end position="825"/>
    </location>
</feature>
<feature type="region of interest" description="Disordered" evidence="6">
    <location>
        <begin position="702"/>
        <end position="782"/>
    </location>
</feature>
<feature type="region of interest" description="Disordered" evidence="6">
    <location>
        <begin position="1300"/>
        <end position="1407"/>
    </location>
</feature>
<evidence type="ECO:0000256" key="1">
    <source>
        <dbReference type="ARBA" id="ARBA00022737"/>
    </source>
</evidence>
<protein>
    <submittedName>
        <fullName evidence="8">ANKHD1</fullName>
    </submittedName>
</protein>
<feature type="compositionally biased region" description="Basic and acidic residues" evidence="6">
    <location>
        <begin position="628"/>
        <end position="646"/>
    </location>
</feature>
<feature type="compositionally biased region" description="Polar residues" evidence="6">
    <location>
        <begin position="1214"/>
        <end position="1223"/>
    </location>
</feature>
<dbReference type="FunFam" id="1.25.40.20:FF:000041">
    <property type="entry name" value="ankyrin repeat and KH domain-containing protein 1 isoform X1"/>
    <property type="match status" value="1"/>
</dbReference>
<evidence type="ECO:0000259" key="7">
    <source>
        <dbReference type="Pfam" id="PF00013"/>
    </source>
</evidence>
<feature type="compositionally biased region" description="Polar residues" evidence="6">
    <location>
        <begin position="1505"/>
        <end position="1516"/>
    </location>
</feature>
<feature type="region of interest" description="Disordered" evidence="6">
    <location>
        <begin position="1490"/>
        <end position="1516"/>
    </location>
</feature>
<dbReference type="PROSITE" id="PS50084">
    <property type="entry name" value="KH_TYPE_1"/>
    <property type="match status" value="1"/>
</dbReference>
<keyword evidence="1" id="KW-0677">Repeat</keyword>
<feature type="region of interest" description="Disordered" evidence="6">
    <location>
        <begin position="914"/>
        <end position="965"/>
    </location>
</feature>
<dbReference type="PANTHER" id="PTHR23206">
    <property type="entry name" value="MASK PROTEIN"/>
    <property type="match status" value="1"/>
</dbReference>
<dbReference type="Pfam" id="PF12796">
    <property type="entry name" value="Ank_2"/>
    <property type="match status" value="4"/>
</dbReference>
<dbReference type="Pfam" id="PF00013">
    <property type="entry name" value="KH_1"/>
    <property type="match status" value="1"/>
</dbReference>
<proteinExistence type="predicted"/>
<feature type="region of interest" description="Disordered" evidence="6">
    <location>
        <begin position="1200"/>
        <end position="1223"/>
    </location>
</feature>
<evidence type="ECO:0000256" key="4">
    <source>
        <dbReference type="PROSITE-ProRule" id="PRU00023"/>
    </source>
</evidence>
<feature type="compositionally biased region" description="Polar residues" evidence="6">
    <location>
        <begin position="648"/>
        <end position="661"/>
    </location>
</feature>
<keyword evidence="3" id="KW-0175">Coiled coil</keyword>
<feature type="repeat" description="ANK" evidence="4">
    <location>
        <begin position="252"/>
        <end position="284"/>
    </location>
</feature>
<dbReference type="GO" id="GO:0003723">
    <property type="term" value="F:RNA binding"/>
    <property type="evidence" value="ECO:0007669"/>
    <property type="project" value="UniProtKB-UniRule"/>
</dbReference>
<feature type="repeat" description="ANK" evidence="4">
    <location>
        <begin position="286"/>
        <end position="318"/>
    </location>
</feature>
<gene>
    <name evidence="8" type="ORF">EB796_008805</name>
</gene>
<feature type="compositionally biased region" description="Polar residues" evidence="6">
    <location>
        <begin position="1384"/>
        <end position="1400"/>
    </location>
</feature>
<reference evidence="8" key="1">
    <citation type="submission" date="2020-06" db="EMBL/GenBank/DDBJ databases">
        <title>Draft genome of Bugula neritina, a colonial animal packing powerful symbionts and potential medicines.</title>
        <authorList>
            <person name="Rayko M."/>
        </authorList>
    </citation>
    <scope>NUCLEOTIDE SEQUENCE [LARGE SCALE GENOMIC DNA]</scope>
    <source>
        <strain evidence="8">Kwan_BN1</strain>
    </source>
</reference>
<feature type="compositionally biased region" description="Low complexity" evidence="6">
    <location>
        <begin position="1357"/>
        <end position="1368"/>
    </location>
</feature>
<feature type="compositionally biased region" description="Polar residues" evidence="6">
    <location>
        <begin position="946"/>
        <end position="960"/>
    </location>
</feature>
<feature type="compositionally biased region" description="Polar residues" evidence="6">
    <location>
        <begin position="1035"/>
        <end position="1044"/>
    </location>
</feature>
<feature type="repeat" description="ANK" evidence="4">
    <location>
        <begin position="354"/>
        <end position="386"/>
    </location>
</feature>
<accession>A0A7J7K3W7</accession>
<feature type="compositionally biased region" description="Basic and acidic residues" evidence="6">
    <location>
        <begin position="603"/>
        <end position="616"/>
    </location>
</feature>
<dbReference type="PRINTS" id="PR01415">
    <property type="entry name" value="ANKYRIN"/>
</dbReference>